<evidence type="ECO:0000313" key="1">
    <source>
        <dbReference type="EMBL" id="KJH43339.1"/>
    </source>
</evidence>
<reference evidence="2" key="2">
    <citation type="journal article" date="2016" name="Sci. Rep.">
        <title>Dictyocaulus viviparus genome, variome and transcriptome elucidate lungworm biology and support future intervention.</title>
        <authorList>
            <person name="McNulty S.N."/>
            <person name="Strube C."/>
            <person name="Rosa B.A."/>
            <person name="Martin J.C."/>
            <person name="Tyagi R."/>
            <person name="Choi Y.J."/>
            <person name="Wang Q."/>
            <person name="Hallsworth Pepin K."/>
            <person name="Zhang X."/>
            <person name="Ozersky P."/>
            <person name="Wilson R.K."/>
            <person name="Sternberg P.W."/>
            <person name="Gasser R.B."/>
            <person name="Mitreva M."/>
        </authorList>
    </citation>
    <scope>NUCLEOTIDE SEQUENCE [LARGE SCALE GENOMIC DNA]</scope>
    <source>
        <strain evidence="2">HannoverDv2000</strain>
    </source>
</reference>
<name>A0A0D8XHU5_DICVI</name>
<protein>
    <submittedName>
        <fullName evidence="1">Uncharacterized protein</fullName>
    </submittedName>
</protein>
<evidence type="ECO:0000313" key="2">
    <source>
        <dbReference type="Proteomes" id="UP000053766"/>
    </source>
</evidence>
<keyword evidence="2" id="KW-1185">Reference proteome</keyword>
<reference evidence="1 2" key="1">
    <citation type="submission" date="2013-11" db="EMBL/GenBank/DDBJ databases">
        <title>Draft genome of the bovine lungworm Dictyocaulus viviparus.</title>
        <authorList>
            <person name="Mitreva M."/>
        </authorList>
    </citation>
    <scope>NUCLEOTIDE SEQUENCE [LARGE SCALE GENOMIC DNA]</scope>
    <source>
        <strain evidence="1 2">HannoverDv2000</strain>
    </source>
</reference>
<organism evidence="1 2">
    <name type="scientific">Dictyocaulus viviparus</name>
    <name type="common">Bovine lungworm</name>
    <dbReference type="NCBI Taxonomy" id="29172"/>
    <lineage>
        <taxon>Eukaryota</taxon>
        <taxon>Metazoa</taxon>
        <taxon>Ecdysozoa</taxon>
        <taxon>Nematoda</taxon>
        <taxon>Chromadorea</taxon>
        <taxon>Rhabditida</taxon>
        <taxon>Rhabditina</taxon>
        <taxon>Rhabditomorpha</taxon>
        <taxon>Strongyloidea</taxon>
        <taxon>Metastrongylidae</taxon>
        <taxon>Dictyocaulus</taxon>
    </lineage>
</organism>
<dbReference type="EMBL" id="KN716569">
    <property type="protein sequence ID" value="KJH43339.1"/>
    <property type="molecule type" value="Genomic_DNA"/>
</dbReference>
<accession>A0A0D8XHU5</accession>
<sequence length="69" mass="7858">MDSSLQAINAENQPKCDDDVTWARSGSVLRRVKRGNLEPPNQVFIKDGKWINYCTSCFLKFLPKRVKSG</sequence>
<proteinExistence type="predicted"/>
<gene>
    <name evidence="1" type="ORF">DICVIV_10651</name>
</gene>
<dbReference type="Proteomes" id="UP000053766">
    <property type="component" value="Unassembled WGS sequence"/>
</dbReference>
<dbReference type="AlphaFoldDB" id="A0A0D8XHU5"/>
<dbReference type="STRING" id="29172.A0A0D8XHU5"/>